<protein>
    <submittedName>
        <fullName evidence="4">Alpha/beta hydrolase fold-3 domain protein</fullName>
    </submittedName>
</protein>
<evidence type="ECO:0000256" key="1">
    <source>
        <dbReference type="ARBA" id="ARBA00022801"/>
    </source>
</evidence>
<evidence type="ECO:0000313" key="5">
    <source>
        <dbReference type="Proteomes" id="UP000001887"/>
    </source>
</evidence>
<dbReference type="InterPro" id="IPR029058">
    <property type="entry name" value="AB_hydrolase_fold"/>
</dbReference>
<evidence type="ECO:0000259" key="3">
    <source>
        <dbReference type="Pfam" id="PF20434"/>
    </source>
</evidence>
<dbReference type="Proteomes" id="UP000001887">
    <property type="component" value="Chromosome"/>
</dbReference>
<feature type="signal peptide" evidence="2">
    <location>
        <begin position="1"/>
        <end position="25"/>
    </location>
</feature>
<dbReference type="PANTHER" id="PTHR48081">
    <property type="entry name" value="AB HYDROLASE SUPERFAMILY PROTEIN C4A8.06C"/>
    <property type="match status" value="1"/>
</dbReference>
<dbReference type="HOGENOM" id="CLU_012494_4_6_0"/>
<dbReference type="STRING" id="530564.Psta_1322"/>
<keyword evidence="2" id="KW-0732">Signal</keyword>
<gene>
    <name evidence="4" type="ordered locus">Psta_1322</name>
</gene>
<name>D2QWC4_PIRSD</name>
<organism evidence="4 5">
    <name type="scientific">Pirellula staleyi (strain ATCC 27377 / DSM 6068 / ICPB 4128)</name>
    <name type="common">Pirella staleyi</name>
    <dbReference type="NCBI Taxonomy" id="530564"/>
    <lineage>
        <taxon>Bacteria</taxon>
        <taxon>Pseudomonadati</taxon>
        <taxon>Planctomycetota</taxon>
        <taxon>Planctomycetia</taxon>
        <taxon>Pirellulales</taxon>
        <taxon>Pirellulaceae</taxon>
        <taxon>Pirellula</taxon>
    </lineage>
</organism>
<feature type="domain" description="BD-FAE-like" evidence="3">
    <location>
        <begin position="51"/>
        <end position="225"/>
    </location>
</feature>
<dbReference type="InterPro" id="IPR050300">
    <property type="entry name" value="GDXG_lipolytic_enzyme"/>
</dbReference>
<evidence type="ECO:0000256" key="2">
    <source>
        <dbReference type="SAM" id="SignalP"/>
    </source>
</evidence>
<dbReference type="EMBL" id="CP001848">
    <property type="protein sequence ID" value="ADB15999.1"/>
    <property type="molecule type" value="Genomic_DNA"/>
</dbReference>
<dbReference type="PANTHER" id="PTHR48081:SF9">
    <property type="entry name" value="CARBOXYLESTERASE"/>
    <property type="match status" value="1"/>
</dbReference>
<dbReference type="eggNOG" id="COG0657">
    <property type="taxonomic scope" value="Bacteria"/>
</dbReference>
<accession>D2QWC4</accession>
<keyword evidence="5" id="KW-1185">Reference proteome</keyword>
<dbReference type="GO" id="GO:0016787">
    <property type="term" value="F:hydrolase activity"/>
    <property type="evidence" value="ECO:0007669"/>
    <property type="project" value="UniProtKB-KW"/>
</dbReference>
<dbReference type="Gene3D" id="3.40.50.1820">
    <property type="entry name" value="alpha/beta hydrolase"/>
    <property type="match status" value="1"/>
</dbReference>
<dbReference type="InterPro" id="IPR049492">
    <property type="entry name" value="BD-FAE-like_dom"/>
</dbReference>
<sequence length="285" mass="30721" precursor="true">MFHQALRSSCCSIALLIFAISTAAAEVKIVKDLPYKLGDALSSYETERCKLDLYLPTGEKNFATLVWFHGGGLTAGSKDEAFTTKLATSWAEAGIAVVAVNYRLSPKATYPAYIDDAAASLHWTLEHIAEQGGDPSRIYLGGHSAGGYLAAIVGLSESVQKRHAIASDSIAGIIPVSGQMMTHYQIRIERGLTKFNVIADEAAPIYHARKSTPPMLVIYADRDMASRAEENAFFVSTIEAAGNTQVVGLVVNDRDHGSVAARMSESDDPGRKALLEFIEQSAKRP</sequence>
<reference evidence="4 5" key="1">
    <citation type="journal article" date="2009" name="Stand. Genomic Sci.">
        <title>Complete genome sequence of Pirellula staleyi type strain (ATCC 27377).</title>
        <authorList>
            <person name="Clum A."/>
            <person name="Tindall B.J."/>
            <person name="Sikorski J."/>
            <person name="Ivanova N."/>
            <person name="Mavrommatis K."/>
            <person name="Lucas S."/>
            <person name="Glavina del Rio T."/>
            <person name="Nolan M."/>
            <person name="Chen F."/>
            <person name="Tice H."/>
            <person name="Pitluck S."/>
            <person name="Cheng J.F."/>
            <person name="Chertkov O."/>
            <person name="Brettin T."/>
            <person name="Han C."/>
            <person name="Detter J.C."/>
            <person name="Kuske C."/>
            <person name="Bruce D."/>
            <person name="Goodwin L."/>
            <person name="Ovchinikova G."/>
            <person name="Pati A."/>
            <person name="Mikhailova N."/>
            <person name="Chen A."/>
            <person name="Palaniappan K."/>
            <person name="Land M."/>
            <person name="Hauser L."/>
            <person name="Chang Y.J."/>
            <person name="Jeffries C.D."/>
            <person name="Chain P."/>
            <person name="Rohde M."/>
            <person name="Goker M."/>
            <person name="Bristow J."/>
            <person name="Eisen J.A."/>
            <person name="Markowitz V."/>
            <person name="Hugenholtz P."/>
            <person name="Kyrpides N.C."/>
            <person name="Klenk H.P."/>
            <person name="Lapidus A."/>
        </authorList>
    </citation>
    <scope>NUCLEOTIDE SEQUENCE [LARGE SCALE GENOMIC DNA]</scope>
    <source>
        <strain evidence="5">ATCC 27377 / DSM 6068 / ICPB 4128</strain>
    </source>
</reference>
<dbReference type="SUPFAM" id="SSF53474">
    <property type="entry name" value="alpha/beta-Hydrolases"/>
    <property type="match status" value="1"/>
</dbReference>
<evidence type="ECO:0000313" key="4">
    <source>
        <dbReference type="EMBL" id="ADB15999.1"/>
    </source>
</evidence>
<dbReference type="Pfam" id="PF20434">
    <property type="entry name" value="BD-FAE"/>
    <property type="match status" value="1"/>
</dbReference>
<proteinExistence type="predicted"/>
<dbReference type="KEGG" id="psl:Psta_1322"/>
<keyword evidence="1 4" id="KW-0378">Hydrolase</keyword>
<feature type="chain" id="PRO_5003035808" evidence="2">
    <location>
        <begin position="26"/>
        <end position="285"/>
    </location>
</feature>
<dbReference type="AlphaFoldDB" id="D2QWC4"/>
<dbReference type="OrthoDB" id="9806180at2"/>